<feature type="transmembrane region" description="Helical" evidence="2">
    <location>
        <begin position="238"/>
        <end position="257"/>
    </location>
</feature>
<keyword evidence="2" id="KW-0472">Membrane</keyword>
<feature type="transmembrane region" description="Helical" evidence="2">
    <location>
        <begin position="83"/>
        <end position="99"/>
    </location>
</feature>
<feature type="transmembrane region" description="Helical" evidence="2">
    <location>
        <begin position="28"/>
        <end position="48"/>
    </location>
</feature>
<dbReference type="NCBIfam" id="TIGR02185">
    <property type="entry name" value="Trep_Strep"/>
    <property type="match status" value="1"/>
</dbReference>
<dbReference type="PATRIC" id="fig|518634.20.peg.981"/>
<feature type="transmembrane region" description="Helical" evidence="2">
    <location>
        <begin position="54"/>
        <end position="76"/>
    </location>
</feature>
<dbReference type="Proteomes" id="UP000003191">
    <property type="component" value="Unassembled WGS sequence"/>
</dbReference>
<reference evidence="3 4" key="1">
    <citation type="submission" date="2010-02" db="EMBL/GenBank/DDBJ databases">
        <authorList>
            <person name="Weinstock G."/>
            <person name="Sodergren E."/>
            <person name="Clifton S."/>
            <person name="Fulton L."/>
            <person name="Fulton B."/>
            <person name="Courtney L."/>
            <person name="Fronick C."/>
            <person name="Harrison M."/>
            <person name="Strong C."/>
            <person name="Farmer C."/>
            <person name="Delahaunty K."/>
            <person name="Markovic C."/>
            <person name="Hall O."/>
            <person name="Minx P."/>
            <person name="Tomlinson C."/>
            <person name="Mitreva M."/>
            <person name="Nelson J."/>
            <person name="Hou S."/>
            <person name="Wollam A."/>
            <person name="Pepin K.H."/>
            <person name="Johnson M."/>
            <person name="Bhonagiri V."/>
            <person name="Zhang X."/>
            <person name="Suruliraj S."/>
            <person name="Warren W."/>
            <person name="Chinwalla A."/>
            <person name="Mardis E.R."/>
            <person name="Wilson R.K."/>
        </authorList>
    </citation>
    <scope>NUCLEOTIDE SEQUENCE [LARGE SCALE GENOMIC DNA]</scope>
    <source>
        <strain evidence="3 4">DSM 20213</strain>
    </source>
</reference>
<dbReference type="EMBL" id="ACCG02000009">
    <property type="protein sequence ID" value="EFE89555.1"/>
    <property type="molecule type" value="Genomic_DNA"/>
</dbReference>
<accession>D4BPG7</accession>
<dbReference type="AlphaFoldDB" id="D4BPG7"/>
<keyword evidence="2" id="KW-1133">Transmembrane helix</keyword>
<evidence type="ECO:0008006" key="5">
    <source>
        <dbReference type="Google" id="ProtNLM"/>
    </source>
</evidence>
<keyword evidence="4" id="KW-1185">Reference proteome</keyword>
<sequence>MTAPNTPAETSDQPSKPAKSGKLEVSDLITIGIFAALYFVMVCIATLVSTPFTGGFGSIFLPAIAALISGCVYMLLAARLGKFGGITVMGVIIGLFLFISGHFVLSFIASIVFPVAADLIASAGKYKSKALLLVSYVVFSYGLTGPILPLWFMKDAYAASLQARGKDAAYIDGVFDNINTGTFFISMIAILVCAILGGWFGQRMMKKHFIKAGSVAALTKGLGREGEHTSHTKIRMTVIDWLVMIVVTVPLALDIAWGM</sequence>
<feature type="transmembrane region" description="Helical" evidence="2">
    <location>
        <begin position="130"/>
        <end position="152"/>
    </location>
</feature>
<dbReference type="HOGENOM" id="CLU_093450_3_0_11"/>
<comment type="caution">
    <text evidence="3">The sequence shown here is derived from an EMBL/GenBank/DDBJ whole genome shotgun (WGS) entry which is preliminary data.</text>
</comment>
<dbReference type="InterPro" id="IPR011733">
    <property type="entry name" value="CHP02185_IM"/>
</dbReference>
<dbReference type="STRING" id="1685.RY69_971"/>
<dbReference type="KEGG" id="bbrd:BBBR_0937"/>
<evidence type="ECO:0000256" key="2">
    <source>
        <dbReference type="SAM" id="Phobius"/>
    </source>
</evidence>
<evidence type="ECO:0000313" key="3">
    <source>
        <dbReference type="EMBL" id="EFE89555.1"/>
    </source>
</evidence>
<proteinExistence type="predicted"/>
<evidence type="ECO:0000313" key="4">
    <source>
        <dbReference type="Proteomes" id="UP000003191"/>
    </source>
</evidence>
<feature type="transmembrane region" description="Helical" evidence="2">
    <location>
        <begin position="183"/>
        <end position="201"/>
    </location>
</feature>
<name>D4BPG7_BIFBR</name>
<protein>
    <recommendedName>
        <fullName evidence="5">TIGR02185 family protein</fullName>
    </recommendedName>
</protein>
<feature type="compositionally biased region" description="Polar residues" evidence="1">
    <location>
        <begin position="1"/>
        <end position="14"/>
    </location>
</feature>
<dbReference type="RefSeq" id="WP_003829330.1">
    <property type="nucleotide sequence ID" value="NZ_AP012324.1"/>
</dbReference>
<keyword evidence="2" id="KW-0812">Transmembrane</keyword>
<organism evidence="3 4">
    <name type="scientific">Bifidobacterium breve DSM 20213 = JCM 1192</name>
    <dbReference type="NCBI Taxonomy" id="518634"/>
    <lineage>
        <taxon>Bacteria</taxon>
        <taxon>Bacillati</taxon>
        <taxon>Actinomycetota</taxon>
        <taxon>Actinomycetes</taxon>
        <taxon>Bifidobacteriales</taxon>
        <taxon>Bifidobacteriaceae</taxon>
        <taxon>Bifidobacterium</taxon>
    </lineage>
</organism>
<gene>
    <name evidence="3" type="ORF">BIFBRE_03977</name>
</gene>
<feature type="region of interest" description="Disordered" evidence="1">
    <location>
        <begin position="1"/>
        <end position="20"/>
    </location>
</feature>
<dbReference type="GeneID" id="29241541"/>
<dbReference type="Pfam" id="PF09605">
    <property type="entry name" value="Trep_Strep"/>
    <property type="match status" value="1"/>
</dbReference>
<evidence type="ECO:0000256" key="1">
    <source>
        <dbReference type="SAM" id="MobiDB-lite"/>
    </source>
</evidence>